<name>A0A318KLN6_9FIRM</name>
<feature type="transmembrane region" description="Helical" evidence="1">
    <location>
        <begin position="186"/>
        <end position="206"/>
    </location>
</feature>
<evidence type="ECO:0000256" key="1">
    <source>
        <dbReference type="SAM" id="Phobius"/>
    </source>
</evidence>
<feature type="transmembrane region" description="Helical" evidence="1">
    <location>
        <begin position="134"/>
        <end position="155"/>
    </location>
</feature>
<organism evidence="3 4">
    <name type="scientific">Dielma fastidiosa</name>
    <dbReference type="NCBI Taxonomy" id="1034346"/>
    <lineage>
        <taxon>Bacteria</taxon>
        <taxon>Bacillati</taxon>
        <taxon>Bacillota</taxon>
        <taxon>Erysipelotrichia</taxon>
        <taxon>Erysipelotrichales</taxon>
        <taxon>Erysipelotrichaceae</taxon>
        <taxon>Dielma</taxon>
    </lineage>
</organism>
<keyword evidence="2" id="KW-0732">Signal</keyword>
<accession>A0A318KLN6</accession>
<evidence type="ECO:0000256" key="2">
    <source>
        <dbReference type="SAM" id="SignalP"/>
    </source>
</evidence>
<keyword evidence="1" id="KW-1133">Transmembrane helix</keyword>
<reference evidence="3 4" key="1">
    <citation type="submission" date="2018-05" db="EMBL/GenBank/DDBJ databases">
        <title>Genomic Encyclopedia of Type Strains, Phase IV (KMG-IV): sequencing the most valuable type-strain genomes for metagenomic binning, comparative biology and taxonomic classification.</title>
        <authorList>
            <person name="Goeker M."/>
        </authorList>
    </citation>
    <scope>NUCLEOTIDE SEQUENCE [LARGE SCALE GENOMIC DNA]</scope>
    <source>
        <strain evidence="3 4">JC118</strain>
    </source>
</reference>
<dbReference type="OrthoDB" id="1952838at2"/>
<protein>
    <submittedName>
        <fullName evidence="3">Uncharacterized protein</fullName>
    </submittedName>
</protein>
<feature type="chain" id="PRO_5039232495" evidence="2">
    <location>
        <begin position="21"/>
        <end position="244"/>
    </location>
</feature>
<evidence type="ECO:0000313" key="3">
    <source>
        <dbReference type="EMBL" id="PXX77608.1"/>
    </source>
</evidence>
<dbReference type="RefSeq" id="WP_026880878.1">
    <property type="nucleotide sequence ID" value="NZ_CABKRQ010000003.1"/>
</dbReference>
<feature type="signal peptide" evidence="2">
    <location>
        <begin position="1"/>
        <end position="20"/>
    </location>
</feature>
<dbReference type="AlphaFoldDB" id="A0A318KLN6"/>
<dbReference type="Proteomes" id="UP000247612">
    <property type="component" value="Unassembled WGS sequence"/>
</dbReference>
<feature type="transmembrane region" description="Helical" evidence="1">
    <location>
        <begin position="162"/>
        <end position="180"/>
    </location>
</feature>
<proteinExistence type="predicted"/>
<feature type="transmembrane region" description="Helical" evidence="1">
    <location>
        <begin position="218"/>
        <end position="239"/>
    </location>
</feature>
<keyword evidence="1" id="KW-0472">Membrane</keyword>
<keyword evidence="4" id="KW-1185">Reference proteome</keyword>
<keyword evidence="1" id="KW-0812">Transmembrane</keyword>
<gene>
    <name evidence="3" type="ORF">DES51_110162</name>
</gene>
<dbReference type="EMBL" id="QJKH01000010">
    <property type="protein sequence ID" value="PXX77608.1"/>
    <property type="molecule type" value="Genomic_DNA"/>
</dbReference>
<evidence type="ECO:0000313" key="4">
    <source>
        <dbReference type="Proteomes" id="UP000247612"/>
    </source>
</evidence>
<comment type="caution">
    <text evidence="3">The sequence shown here is derived from an EMBL/GenBank/DDBJ whole genome shotgun (WGS) entry which is preliminary data.</text>
</comment>
<sequence length="244" mass="28122">MRKYKLFMAVLILIFPLLNALPIQANSAEPPGLLIVVENAPEDMRLAIQFDEQEIIELRVERKAWETYYRYYYHLSEARYDVDFTKAKLIVSSANINFSCDLPAAAFETYNNLLQLNLKTQTVEMGISPYRAPLLVSMRVSLTLVIEGIVFFLFGYRQKKSWQIFLITNLLTQGFVNIMLSKSIANSYAIIIYFVLEMLVVLFELIPYTAFIDEHKKIRNFFTCLIANAASLVLGAWIITHLPI</sequence>